<evidence type="ECO:0000256" key="5">
    <source>
        <dbReference type="ARBA" id="ARBA00022692"/>
    </source>
</evidence>
<keyword evidence="10" id="KW-1185">Reference proteome</keyword>
<organism evidence="9 10">
    <name type="scientific">Entotheonella factor</name>
    <dbReference type="NCBI Taxonomy" id="1429438"/>
    <lineage>
        <taxon>Bacteria</taxon>
        <taxon>Pseudomonadati</taxon>
        <taxon>Nitrospinota/Tectimicrobiota group</taxon>
        <taxon>Candidatus Tectimicrobiota</taxon>
        <taxon>Candidatus Entotheonellia</taxon>
        <taxon>Candidatus Entotheonellales</taxon>
        <taxon>Candidatus Entotheonellaceae</taxon>
        <taxon>Candidatus Entotheonella</taxon>
    </lineage>
</organism>
<gene>
    <name evidence="9" type="ORF">ETSY1_35540</name>
</gene>
<dbReference type="AlphaFoldDB" id="W4L8V1"/>
<keyword evidence="3" id="KW-0813">Transport</keyword>
<comment type="similarity">
    <text evidence="2 8">Belongs to the 4-toluene sulfonate uptake permease (TSUP) (TC 2.A.102) family.</text>
</comment>
<evidence type="ECO:0000256" key="7">
    <source>
        <dbReference type="ARBA" id="ARBA00023136"/>
    </source>
</evidence>
<dbReference type="PANTHER" id="PTHR30269">
    <property type="entry name" value="TRANSMEMBRANE PROTEIN YFCA"/>
    <property type="match status" value="1"/>
</dbReference>
<keyword evidence="5 8" id="KW-0812">Transmembrane</keyword>
<feature type="transmembrane region" description="Helical" evidence="8">
    <location>
        <begin position="69"/>
        <end position="90"/>
    </location>
</feature>
<feature type="transmembrane region" description="Helical" evidence="8">
    <location>
        <begin position="164"/>
        <end position="183"/>
    </location>
</feature>
<dbReference type="HOGENOM" id="CLU_054750_4_0_7"/>
<dbReference type="Proteomes" id="UP000019141">
    <property type="component" value="Unassembled WGS sequence"/>
</dbReference>
<protein>
    <recommendedName>
        <fullName evidence="8">Probable membrane transporter protein</fullName>
    </recommendedName>
</protein>
<evidence type="ECO:0000256" key="6">
    <source>
        <dbReference type="ARBA" id="ARBA00022989"/>
    </source>
</evidence>
<feature type="transmembrane region" description="Helical" evidence="8">
    <location>
        <begin position="224"/>
        <end position="241"/>
    </location>
</feature>
<dbReference type="InterPro" id="IPR052017">
    <property type="entry name" value="TSUP"/>
</dbReference>
<feature type="transmembrane region" description="Helical" evidence="8">
    <location>
        <begin position="42"/>
        <end position="62"/>
    </location>
</feature>
<dbReference type="Pfam" id="PF01925">
    <property type="entry name" value="TauE"/>
    <property type="match status" value="1"/>
</dbReference>
<evidence type="ECO:0000256" key="4">
    <source>
        <dbReference type="ARBA" id="ARBA00022475"/>
    </source>
</evidence>
<evidence type="ECO:0000256" key="1">
    <source>
        <dbReference type="ARBA" id="ARBA00004651"/>
    </source>
</evidence>
<comment type="caution">
    <text evidence="9">The sequence shown here is derived from an EMBL/GenBank/DDBJ whole genome shotgun (WGS) entry which is preliminary data.</text>
</comment>
<evidence type="ECO:0000256" key="3">
    <source>
        <dbReference type="ARBA" id="ARBA00022448"/>
    </source>
</evidence>
<keyword evidence="6 8" id="KW-1133">Transmembrane helix</keyword>
<dbReference type="InterPro" id="IPR002781">
    <property type="entry name" value="TM_pro_TauE-like"/>
</dbReference>
<reference evidence="9 10" key="1">
    <citation type="journal article" date="2014" name="Nature">
        <title>An environmental bacterial taxon with a large and distinct metabolic repertoire.</title>
        <authorList>
            <person name="Wilson M.C."/>
            <person name="Mori T."/>
            <person name="Ruckert C."/>
            <person name="Uria A.R."/>
            <person name="Helf M.J."/>
            <person name="Takada K."/>
            <person name="Gernert C."/>
            <person name="Steffens U.A."/>
            <person name="Heycke N."/>
            <person name="Schmitt S."/>
            <person name="Rinke C."/>
            <person name="Helfrich E.J."/>
            <person name="Brachmann A.O."/>
            <person name="Gurgui C."/>
            <person name="Wakimoto T."/>
            <person name="Kracht M."/>
            <person name="Crusemann M."/>
            <person name="Hentschel U."/>
            <person name="Abe I."/>
            <person name="Matsunaga S."/>
            <person name="Kalinowski J."/>
            <person name="Takeyama H."/>
            <person name="Piel J."/>
        </authorList>
    </citation>
    <scope>NUCLEOTIDE SEQUENCE [LARGE SCALE GENOMIC DNA]</scope>
    <source>
        <strain evidence="10">TSY1</strain>
    </source>
</reference>
<evidence type="ECO:0000313" key="9">
    <source>
        <dbReference type="EMBL" id="ETW94289.1"/>
    </source>
</evidence>
<dbReference type="EMBL" id="AZHW01001088">
    <property type="protein sequence ID" value="ETW94289.1"/>
    <property type="molecule type" value="Genomic_DNA"/>
</dbReference>
<evidence type="ECO:0000256" key="2">
    <source>
        <dbReference type="ARBA" id="ARBA00009142"/>
    </source>
</evidence>
<feature type="transmembrane region" description="Helical" evidence="8">
    <location>
        <begin position="127"/>
        <end position="158"/>
    </location>
</feature>
<dbReference type="GO" id="GO:0005886">
    <property type="term" value="C:plasma membrane"/>
    <property type="evidence" value="ECO:0007669"/>
    <property type="project" value="UniProtKB-SubCell"/>
</dbReference>
<feature type="transmembrane region" description="Helical" evidence="8">
    <location>
        <begin position="195"/>
        <end position="212"/>
    </location>
</feature>
<keyword evidence="4 8" id="KW-1003">Cell membrane</keyword>
<keyword evidence="7 8" id="KW-0472">Membrane</keyword>
<name>W4L8V1_ENTF1</name>
<evidence type="ECO:0000313" key="10">
    <source>
        <dbReference type="Proteomes" id="UP000019141"/>
    </source>
</evidence>
<comment type="subcellular location">
    <subcellularLocation>
        <location evidence="1 8">Cell membrane</location>
        <topology evidence="1 8">Multi-pass membrane protein</topology>
    </subcellularLocation>
</comment>
<proteinExistence type="inferred from homology"/>
<dbReference type="PANTHER" id="PTHR30269:SF37">
    <property type="entry name" value="MEMBRANE TRANSPORTER PROTEIN"/>
    <property type="match status" value="1"/>
</dbReference>
<evidence type="ECO:0000256" key="8">
    <source>
        <dbReference type="RuleBase" id="RU363041"/>
    </source>
</evidence>
<accession>W4L8V1</accession>
<sequence length="242" mass="26588">MPLWLWLLALATALLASAITTITSIGAGLITYGVLGFVVDLKIMVIVLAPAQLLAVLVRFWLFRKEVQWRLAILFFIGVIPGIFVGTWLFHLLTELALRRILGMFLLGFATHEYLRPSAIQATSPRLLWLPVGGVFAGAILGSIGVAGPLVAIIFLRYGLVKEALVAMISLFFLLGNSQRTLLYWQEGLLTTDSLGLGLAMGLAMIGGVYVGRLILPRISRERFVHLVLAMLVLFGVKFLIW</sequence>